<evidence type="ECO:0000256" key="1">
    <source>
        <dbReference type="ARBA" id="ARBA00004141"/>
    </source>
</evidence>
<dbReference type="GO" id="GO:0005886">
    <property type="term" value="C:plasma membrane"/>
    <property type="evidence" value="ECO:0007669"/>
    <property type="project" value="TreeGrafter"/>
</dbReference>
<keyword evidence="9" id="KW-1185">Reference proteome</keyword>
<evidence type="ECO:0000313" key="9">
    <source>
        <dbReference type="Proteomes" id="UP000076798"/>
    </source>
</evidence>
<evidence type="ECO:0000256" key="2">
    <source>
        <dbReference type="ARBA" id="ARBA00022692"/>
    </source>
</evidence>
<dbReference type="SUPFAM" id="SSF103473">
    <property type="entry name" value="MFS general substrate transporter"/>
    <property type="match status" value="1"/>
</dbReference>
<evidence type="ECO:0000256" key="4">
    <source>
        <dbReference type="ARBA" id="ARBA00023136"/>
    </source>
</evidence>
<keyword evidence="4 6" id="KW-0472">Membrane</keyword>
<feature type="transmembrane region" description="Helical" evidence="6">
    <location>
        <begin position="203"/>
        <end position="224"/>
    </location>
</feature>
<feature type="transmembrane region" description="Helical" evidence="6">
    <location>
        <begin position="266"/>
        <end position="286"/>
    </location>
</feature>
<dbReference type="InterPro" id="IPR036259">
    <property type="entry name" value="MFS_trans_sf"/>
</dbReference>
<feature type="region of interest" description="Disordered" evidence="5">
    <location>
        <begin position="1"/>
        <end position="78"/>
    </location>
</feature>
<name>A0A166C949_9AGAM</name>
<comment type="subcellular location">
    <subcellularLocation>
        <location evidence="1">Membrane</location>
        <topology evidence="1">Multi-pass membrane protein</topology>
    </subcellularLocation>
</comment>
<dbReference type="AlphaFoldDB" id="A0A166C949"/>
<dbReference type="InterPro" id="IPR020846">
    <property type="entry name" value="MFS_dom"/>
</dbReference>
<feature type="transmembrane region" description="Helical" evidence="6">
    <location>
        <begin position="110"/>
        <end position="135"/>
    </location>
</feature>
<feature type="transmembrane region" description="Helical" evidence="6">
    <location>
        <begin position="485"/>
        <end position="503"/>
    </location>
</feature>
<dbReference type="Gene3D" id="1.20.1250.20">
    <property type="entry name" value="MFS general substrate transporter like domains"/>
    <property type="match status" value="1"/>
</dbReference>
<sequence length="551" mass="61491">MASPHDLHDTEKNVPSAPNSAGVEGTTTSRHHNHPHHRRDLEREGELSGYTLEINATPSSHTEKAIIEEDDSSTQSKEPLKLAKDGHTILIPQPSDDPNDPLNWSLSRKFVILFVISATAFLPDYGSATGAVTLLQQATLWNMTPDVVNHSQVGNVFMLGAGGIFVIILSAYFGRLPVLFWFSVAAFATAAGCAGAPNFKSFMALRILNGFFSTVSQAGGLMFIKDLFFFHEHARAINVWDAFIILSPYFGPFVAAFVISKLIWRWAFWIYTIMTGICVLGIVFFVDETYYDRSLTKEEQPEKGTRIERIVGIAQWRTRHTRNSFYDAVMRPVRVILKPVIAICTFYYLTTFAWVVGINTTLSIFVTPLYSFGPVQIGAFYTTPIVAATLGQIIGHFLHDALANHYVRRHAGKFEPEARLRAVWISEPFMITGLVVLGFALQRGWHYMVAAIGWALFVFGIMITTVALQAYMLDSYPEGSGEVSAWLNFGRTTGGFIISYFQVTWANKLGTESSFGTQAAICAFVFLLIPLLQWKGKELRKWGGPLHFKTN</sequence>
<feature type="transmembrane region" description="Helical" evidence="6">
    <location>
        <begin position="236"/>
        <end position="260"/>
    </location>
</feature>
<evidence type="ECO:0000313" key="8">
    <source>
        <dbReference type="EMBL" id="KZT37212.1"/>
    </source>
</evidence>
<feature type="transmembrane region" description="Helical" evidence="6">
    <location>
        <begin position="340"/>
        <end position="366"/>
    </location>
</feature>
<evidence type="ECO:0000256" key="5">
    <source>
        <dbReference type="SAM" id="MobiDB-lite"/>
    </source>
</evidence>
<dbReference type="EMBL" id="KV428088">
    <property type="protein sequence ID" value="KZT37212.1"/>
    <property type="molecule type" value="Genomic_DNA"/>
</dbReference>
<dbReference type="Pfam" id="PF07690">
    <property type="entry name" value="MFS_1"/>
    <property type="match status" value="1"/>
</dbReference>
<gene>
    <name evidence="8" type="ORF">SISSUDRAFT_988054</name>
</gene>
<proteinExistence type="predicted"/>
<feature type="domain" description="Major facilitator superfamily (MFS) profile" evidence="7">
    <location>
        <begin position="112"/>
        <end position="537"/>
    </location>
</feature>
<reference evidence="8 9" key="1">
    <citation type="journal article" date="2016" name="Mol. Biol. Evol.">
        <title>Comparative Genomics of Early-Diverging Mushroom-Forming Fungi Provides Insights into the Origins of Lignocellulose Decay Capabilities.</title>
        <authorList>
            <person name="Nagy L.G."/>
            <person name="Riley R."/>
            <person name="Tritt A."/>
            <person name="Adam C."/>
            <person name="Daum C."/>
            <person name="Floudas D."/>
            <person name="Sun H."/>
            <person name="Yadav J.S."/>
            <person name="Pangilinan J."/>
            <person name="Larsson K.H."/>
            <person name="Matsuura K."/>
            <person name="Barry K."/>
            <person name="Labutti K."/>
            <person name="Kuo R."/>
            <person name="Ohm R.A."/>
            <person name="Bhattacharya S.S."/>
            <person name="Shirouzu T."/>
            <person name="Yoshinaga Y."/>
            <person name="Martin F.M."/>
            <person name="Grigoriev I.V."/>
            <person name="Hibbett D.S."/>
        </authorList>
    </citation>
    <scope>NUCLEOTIDE SEQUENCE [LARGE SCALE GENOMIC DNA]</scope>
    <source>
        <strain evidence="8 9">HHB10207 ss-3</strain>
    </source>
</reference>
<dbReference type="GO" id="GO:0022857">
    <property type="term" value="F:transmembrane transporter activity"/>
    <property type="evidence" value="ECO:0007669"/>
    <property type="project" value="InterPro"/>
</dbReference>
<feature type="transmembrane region" description="Helical" evidence="6">
    <location>
        <begin position="515"/>
        <end position="532"/>
    </location>
</feature>
<feature type="compositionally biased region" description="Basic and acidic residues" evidence="5">
    <location>
        <begin position="1"/>
        <end position="12"/>
    </location>
</feature>
<feature type="transmembrane region" description="Helical" evidence="6">
    <location>
        <begin position="447"/>
        <end position="473"/>
    </location>
</feature>
<keyword evidence="2 6" id="KW-0812">Transmembrane</keyword>
<organism evidence="8 9">
    <name type="scientific">Sistotremastrum suecicum HHB10207 ss-3</name>
    <dbReference type="NCBI Taxonomy" id="1314776"/>
    <lineage>
        <taxon>Eukaryota</taxon>
        <taxon>Fungi</taxon>
        <taxon>Dikarya</taxon>
        <taxon>Basidiomycota</taxon>
        <taxon>Agaricomycotina</taxon>
        <taxon>Agaricomycetes</taxon>
        <taxon>Sistotremastrales</taxon>
        <taxon>Sistotremastraceae</taxon>
        <taxon>Sistotremastrum</taxon>
    </lineage>
</organism>
<dbReference type="PANTHER" id="PTHR23502">
    <property type="entry name" value="MAJOR FACILITATOR SUPERFAMILY"/>
    <property type="match status" value="1"/>
</dbReference>
<dbReference type="OrthoDB" id="2533084at2759"/>
<dbReference type="PANTHER" id="PTHR23502:SF187">
    <property type="entry name" value="TRANSPORTER, PUTATIVE (AFU_ORTHOLOGUE AFUA_2G17840)-RELATED"/>
    <property type="match status" value="1"/>
</dbReference>
<evidence type="ECO:0000259" key="7">
    <source>
        <dbReference type="PROSITE" id="PS50850"/>
    </source>
</evidence>
<evidence type="ECO:0000256" key="3">
    <source>
        <dbReference type="ARBA" id="ARBA00022989"/>
    </source>
</evidence>
<feature type="compositionally biased region" description="Basic residues" evidence="5">
    <location>
        <begin position="29"/>
        <end position="38"/>
    </location>
</feature>
<dbReference type="Proteomes" id="UP000076798">
    <property type="component" value="Unassembled WGS sequence"/>
</dbReference>
<feature type="transmembrane region" description="Helical" evidence="6">
    <location>
        <begin position="378"/>
        <end position="399"/>
    </location>
</feature>
<evidence type="ECO:0000256" key="6">
    <source>
        <dbReference type="SAM" id="Phobius"/>
    </source>
</evidence>
<dbReference type="STRING" id="1314776.A0A166C949"/>
<keyword evidence="3 6" id="KW-1133">Transmembrane helix</keyword>
<accession>A0A166C949</accession>
<feature type="transmembrane region" description="Helical" evidence="6">
    <location>
        <begin position="420"/>
        <end position="441"/>
    </location>
</feature>
<feature type="transmembrane region" description="Helical" evidence="6">
    <location>
        <begin position="155"/>
        <end position="173"/>
    </location>
</feature>
<feature type="transmembrane region" description="Helical" evidence="6">
    <location>
        <begin position="178"/>
        <end position="197"/>
    </location>
</feature>
<protein>
    <submittedName>
        <fullName evidence="8">MFS general substrate transporter</fullName>
    </submittedName>
</protein>
<dbReference type="InterPro" id="IPR011701">
    <property type="entry name" value="MFS"/>
</dbReference>
<dbReference type="PROSITE" id="PS50850">
    <property type="entry name" value="MFS"/>
    <property type="match status" value="1"/>
</dbReference>